<dbReference type="EMBL" id="CP058952">
    <property type="protein sequence ID" value="QLI83236.1"/>
    <property type="molecule type" value="Genomic_DNA"/>
</dbReference>
<dbReference type="Pfam" id="PF11737">
    <property type="entry name" value="DUF3300"/>
    <property type="match status" value="1"/>
</dbReference>
<feature type="compositionally biased region" description="Polar residues" evidence="1">
    <location>
        <begin position="366"/>
        <end position="376"/>
    </location>
</feature>
<evidence type="ECO:0000256" key="2">
    <source>
        <dbReference type="SAM" id="SignalP"/>
    </source>
</evidence>
<dbReference type="AlphaFoldDB" id="A0A7D5VCE5"/>
<feature type="region of interest" description="Disordered" evidence="1">
    <location>
        <begin position="263"/>
        <end position="305"/>
    </location>
</feature>
<keyword evidence="4" id="KW-1185">Reference proteome</keyword>
<name>A0A7D5VCE5_9NEIS</name>
<feature type="region of interest" description="Disordered" evidence="1">
    <location>
        <begin position="323"/>
        <end position="401"/>
    </location>
</feature>
<keyword evidence="2" id="KW-0732">Signal</keyword>
<gene>
    <name evidence="3" type="ORF">HZU75_09820</name>
</gene>
<sequence>MQSLFVSAALLGSPGLLLSSNVLAAETAASNVFSQQEIEQLVAPIALYPDALLAQVLMASTYPLEVVQAARWRKANSSLKDKALEDALLKQPWDASVKSLAAFPDVLAMLNDKIDWTQKLGDAFLAQQKDVMDATQRLRAKAKAEGNLKDSKEQKVIVESTPTTVIRIEPQTEVVYVPVYNPTVVYGPWPYPSYVPYYWYPPSYAYAASAFSFTVGVMVGAALWGDCDWHHGHVNINVNHYNSFNRTTINNTNWTHNVDHRRGVEYRDKTTREQYRPQTNHREQSREAFRGKADQTRADLGTIDRADMQGQLKDLDRAELSQQLQNKAAAKPEHRDNQSNGSAKSGKKAKPVANPIAPSATHRDSAFSQPDHSQLARSARDRGASSQRSVSRPVRVSGHGK</sequence>
<proteinExistence type="predicted"/>
<dbReference type="KEGG" id="cfon:HZU75_09820"/>
<evidence type="ECO:0000256" key="1">
    <source>
        <dbReference type="SAM" id="MobiDB-lite"/>
    </source>
</evidence>
<dbReference type="InterPro" id="IPR021728">
    <property type="entry name" value="DUF3300"/>
</dbReference>
<feature type="compositionally biased region" description="Low complexity" evidence="1">
    <location>
        <begin position="385"/>
        <end position="401"/>
    </location>
</feature>
<reference evidence="3 4" key="1">
    <citation type="journal article" date="2016" name="Int. J. Syst. Evol. Microbiol.">
        <title>Chitinibacter fontanus sp. nov., isolated from a spring.</title>
        <authorList>
            <person name="Sheu S.Y."/>
            <person name="Li Y.S."/>
            <person name="Young C.C."/>
            <person name="Chen W.M."/>
        </authorList>
    </citation>
    <scope>NUCLEOTIDE SEQUENCE [LARGE SCALE GENOMIC DNA]</scope>
    <source>
        <strain evidence="3 4">STM-7</strain>
    </source>
</reference>
<feature type="signal peptide" evidence="2">
    <location>
        <begin position="1"/>
        <end position="24"/>
    </location>
</feature>
<protein>
    <submittedName>
        <fullName evidence="3">DUF3300 domain-containing protein</fullName>
    </submittedName>
</protein>
<dbReference type="PANTHER" id="PTHR40269">
    <property type="entry name" value="OUTER MEMBRANE PROTEIN-RELATED"/>
    <property type="match status" value="1"/>
</dbReference>
<organism evidence="3 4">
    <name type="scientific">Chitinibacter fontanus</name>
    <dbReference type="NCBI Taxonomy" id="1737446"/>
    <lineage>
        <taxon>Bacteria</taxon>
        <taxon>Pseudomonadati</taxon>
        <taxon>Pseudomonadota</taxon>
        <taxon>Betaproteobacteria</taxon>
        <taxon>Neisseriales</taxon>
        <taxon>Chitinibacteraceae</taxon>
        <taxon>Chitinibacter</taxon>
    </lineage>
</organism>
<feature type="chain" id="PRO_5028891373" evidence="2">
    <location>
        <begin position="25"/>
        <end position="401"/>
    </location>
</feature>
<evidence type="ECO:0000313" key="3">
    <source>
        <dbReference type="EMBL" id="QLI83236.1"/>
    </source>
</evidence>
<dbReference type="Proteomes" id="UP000510822">
    <property type="component" value="Chromosome"/>
</dbReference>
<dbReference type="PANTHER" id="PTHR40269:SF1">
    <property type="entry name" value="OUTER MEMBRANE PROTEIN"/>
    <property type="match status" value="1"/>
</dbReference>
<accession>A0A7D5VCE5</accession>
<evidence type="ECO:0000313" key="4">
    <source>
        <dbReference type="Proteomes" id="UP000510822"/>
    </source>
</evidence>